<evidence type="ECO:0000256" key="2">
    <source>
        <dbReference type="ARBA" id="ARBA00023002"/>
    </source>
</evidence>
<feature type="domain" description="FAD-dependent oxidoreductase 2 FAD-binding" evidence="3">
    <location>
        <begin position="5"/>
        <end position="37"/>
    </location>
</feature>
<reference evidence="4 5" key="1">
    <citation type="submission" date="2023-08" db="EMBL/GenBank/DDBJ databases">
        <title>Black Yeasts Isolated from many extreme environments.</title>
        <authorList>
            <person name="Coleine C."/>
            <person name="Stajich J.E."/>
            <person name="Selbmann L."/>
        </authorList>
    </citation>
    <scope>NUCLEOTIDE SEQUENCE [LARGE SCALE GENOMIC DNA]</scope>
    <source>
        <strain evidence="4 5">CCFEE 536</strain>
    </source>
</reference>
<dbReference type="InterPro" id="IPR036188">
    <property type="entry name" value="FAD/NAD-bd_sf"/>
</dbReference>
<dbReference type="SUPFAM" id="SSF51905">
    <property type="entry name" value="FAD/NAD(P)-binding domain"/>
    <property type="match status" value="1"/>
</dbReference>
<dbReference type="PANTHER" id="PTHR43400:SF1">
    <property type="entry name" value="FUMARATE REDUCTASE"/>
    <property type="match status" value="1"/>
</dbReference>
<evidence type="ECO:0000313" key="4">
    <source>
        <dbReference type="EMBL" id="KAK5280432.1"/>
    </source>
</evidence>
<evidence type="ECO:0000256" key="1">
    <source>
        <dbReference type="ARBA" id="ARBA00022630"/>
    </source>
</evidence>
<feature type="non-terminal residue" evidence="4">
    <location>
        <position position="235"/>
    </location>
</feature>
<gene>
    <name evidence="4" type="primary">OSM2_2</name>
    <name evidence="4" type="ORF">LTR16_006933</name>
</gene>
<evidence type="ECO:0000259" key="3">
    <source>
        <dbReference type="Pfam" id="PF00890"/>
    </source>
</evidence>
<dbReference type="Proteomes" id="UP001357485">
    <property type="component" value="Unassembled WGS sequence"/>
</dbReference>
<organism evidence="4 5">
    <name type="scientific">Cryomyces antarcticus</name>
    <dbReference type="NCBI Taxonomy" id="329879"/>
    <lineage>
        <taxon>Eukaryota</taxon>
        <taxon>Fungi</taxon>
        <taxon>Dikarya</taxon>
        <taxon>Ascomycota</taxon>
        <taxon>Pezizomycotina</taxon>
        <taxon>Dothideomycetes</taxon>
        <taxon>Dothideomycetes incertae sedis</taxon>
        <taxon>Cryomyces</taxon>
    </lineage>
</organism>
<protein>
    <submittedName>
        <fullName evidence="4">Osmotic growth protein</fullName>
    </submittedName>
</protein>
<name>A0ABR0M4L6_9PEZI</name>
<accession>A0ABR0M4L6</accession>
<dbReference type="EMBL" id="JAVRRA010001391">
    <property type="protein sequence ID" value="KAK5280432.1"/>
    <property type="molecule type" value="Genomic_DNA"/>
</dbReference>
<feature type="domain" description="FAD-dependent oxidoreductase 2 FAD-binding" evidence="3">
    <location>
        <begin position="46"/>
        <end position="230"/>
    </location>
</feature>
<comment type="caution">
    <text evidence="4">The sequence shown here is derived from an EMBL/GenBank/DDBJ whole genome shotgun (WGS) entry which is preliminary data.</text>
</comment>
<evidence type="ECO:0000313" key="5">
    <source>
        <dbReference type="Proteomes" id="UP001357485"/>
    </source>
</evidence>
<dbReference type="Pfam" id="PF00890">
    <property type="entry name" value="FAD_binding_2"/>
    <property type="match status" value="2"/>
</dbReference>
<dbReference type="PANTHER" id="PTHR43400">
    <property type="entry name" value="FUMARATE REDUCTASE"/>
    <property type="match status" value="1"/>
</dbReference>
<keyword evidence="2" id="KW-0560">Oxidoreductase</keyword>
<dbReference type="InterPro" id="IPR050315">
    <property type="entry name" value="FAD-oxidoreductase_2"/>
</dbReference>
<keyword evidence="5" id="KW-1185">Reference proteome</keyword>
<keyword evidence="1" id="KW-0285">Flavoprotein</keyword>
<proteinExistence type="predicted"/>
<sequence>MVQRVIVVGAGLSGLSAAHTIYLNGGNVVLLDKNSEFQQSRCGPLRNIVLTPPDFMGGNSTKATSGINGALTRTQVDEKIGDSVRQFYDDTLKSARDKARPDLIKVLTYKSAAAVEWLQDVFNLDLTLVSRLGGHSFPRTHRGHDAKFPGMAITYALMQRFEELAEAEPERVMLIKKANVKRVNTSGNTVTGVTYSFNGEETTVDGPVVLATGGYAADFTETSLLKKHRPDTYDL</sequence>
<dbReference type="InterPro" id="IPR003953">
    <property type="entry name" value="FAD-dep_OxRdtase_2_FAD-bd"/>
</dbReference>
<dbReference type="Gene3D" id="3.50.50.60">
    <property type="entry name" value="FAD/NAD(P)-binding domain"/>
    <property type="match status" value="1"/>
</dbReference>